<evidence type="ECO:0000256" key="2">
    <source>
        <dbReference type="ARBA" id="ARBA00022741"/>
    </source>
</evidence>
<dbReference type="PANTHER" id="PTHR47958">
    <property type="entry name" value="ATP-DEPENDENT RNA HELICASE DBP3"/>
    <property type="match status" value="1"/>
</dbReference>
<proteinExistence type="inferred from homology"/>
<dbReference type="VEuPathDB" id="ToxoDB:TGDOM2_313240"/>
<evidence type="ECO:0000256" key="5">
    <source>
        <dbReference type="ARBA" id="ARBA00022840"/>
    </source>
</evidence>
<dbReference type="InterPro" id="IPR027417">
    <property type="entry name" value="P-loop_NTPase"/>
</dbReference>
<gene>
    <name evidence="12" type="ORF">TGDOM2_313240</name>
</gene>
<dbReference type="InterPro" id="IPR000629">
    <property type="entry name" value="RNA-helicase_DEAD-box_CS"/>
</dbReference>
<feature type="compositionally biased region" description="Low complexity" evidence="8">
    <location>
        <begin position="161"/>
        <end position="173"/>
    </location>
</feature>
<evidence type="ECO:0000256" key="4">
    <source>
        <dbReference type="ARBA" id="ARBA00022806"/>
    </source>
</evidence>
<feature type="compositionally biased region" description="Low complexity" evidence="8">
    <location>
        <begin position="264"/>
        <end position="273"/>
    </location>
</feature>
<keyword evidence="5 7" id="KW-0067">ATP-binding</keyword>
<organism evidence="12 13">
    <name type="scientific">Toxoplasma gondii GAB2-2007-GAL-DOM2</name>
    <dbReference type="NCBI Taxonomy" id="1130820"/>
    <lineage>
        <taxon>Eukaryota</taxon>
        <taxon>Sar</taxon>
        <taxon>Alveolata</taxon>
        <taxon>Apicomplexa</taxon>
        <taxon>Conoidasida</taxon>
        <taxon>Coccidia</taxon>
        <taxon>Eucoccidiorida</taxon>
        <taxon>Eimeriorina</taxon>
        <taxon>Sarcocystidae</taxon>
        <taxon>Toxoplasma</taxon>
    </lineage>
</organism>
<dbReference type="CDD" id="cd18787">
    <property type="entry name" value="SF2_C_DEAD"/>
    <property type="match status" value="1"/>
</dbReference>
<dbReference type="OrthoDB" id="196131at2759"/>
<feature type="region of interest" description="Disordered" evidence="8">
    <location>
        <begin position="1"/>
        <end position="24"/>
    </location>
</feature>
<dbReference type="InterPro" id="IPR014014">
    <property type="entry name" value="RNA_helicase_DEAD_Q_motif"/>
</dbReference>
<dbReference type="InterPro" id="IPR001650">
    <property type="entry name" value="Helicase_C-like"/>
</dbReference>
<feature type="domain" description="DEAD-box RNA helicase Q" evidence="11">
    <location>
        <begin position="376"/>
        <end position="404"/>
    </location>
</feature>
<evidence type="ECO:0000313" key="13">
    <source>
        <dbReference type="Proteomes" id="UP000028837"/>
    </source>
</evidence>
<feature type="region of interest" description="Disordered" evidence="8">
    <location>
        <begin position="161"/>
        <end position="311"/>
    </location>
</feature>
<protein>
    <recommendedName>
        <fullName evidence="1">RNA helicase</fullName>
        <ecNumber evidence="1">3.6.4.13</ecNumber>
    </recommendedName>
</protein>
<comment type="caution">
    <text evidence="12">The sequence shown here is derived from an EMBL/GenBank/DDBJ whole genome shotgun (WGS) entry which is preliminary data.</text>
</comment>
<keyword evidence="2 7" id="KW-0547">Nucleotide-binding</keyword>
<dbReference type="GO" id="GO:0016787">
    <property type="term" value="F:hydrolase activity"/>
    <property type="evidence" value="ECO:0007669"/>
    <property type="project" value="UniProtKB-KW"/>
</dbReference>
<accession>A0A086JZ47</accession>
<keyword evidence="3 7" id="KW-0378">Hydrolase</keyword>
<feature type="compositionally biased region" description="Low complexity" evidence="8">
    <location>
        <begin position="1"/>
        <end position="14"/>
    </location>
</feature>
<dbReference type="EC" id="3.6.4.13" evidence="1"/>
<feature type="domain" description="Helicase ATP-binding" evidence="9">
    <location>
        <begin position="407"/>
        <end position="595"/>
    </location>
</feature>
<evidence type="ECO:0000259" key="11">
    <source>
        <dbReference type="PROSITE" id="PS51195"/>
    </source>
</evidence>
<dbReference type="GO" id="GO:0005524">
    <property type="term" value="F:ATP binding"/>
    <property type="evidence" value="ECO:0007669"/>
    <property type="project" value="UniProtKB-KW"/>
</dbReference>
<dbReference type="InterPro" id="IPR011545">
    <property type="entry name" value="DEAD/DEAH_box_helicase_dom"/>
</dbReference>
<feature type="compositionally biased region" description="Polar residues" evidence="8">
    <location>
        <begin position="97"/>
        <end position="114"/>
    </location>
</feature>
<comment type="similarity">
    <text evidence="7">Belongs to the DEAD box helicase family.</text>
</comment>
<evidence type="ECO:0000259" key="10">
    <source>
        <dbReference type="PROSITE" id="PS51194"/>
    </source>
</evidence>
<feature type="compositionally biased region" description="Pro residues" evidence="8">
    <location>
        <begin position="201"/>
        <end position="210"/>
    </location>
</feature>
<evidence type="ECO:0000256" key="6">
    <source>
        <dbReference type="PROSITE-ProRule" id="PRU00552"/>
    </source>
</evidence>
<dbReference type="AlphaFoldDB" id="A0A086JZ47"/>
<dbReference type="InterPro" id="IPR014001">
    <property type="entry name" value="Helicase_ATP-bd"/>
</dbReference>
<sequence>MWGLASQARSRSARVAGPGPCRFASRKSESLRTIFPTVFPREGSGAPRGTSRVSASVSRVAPRLPSWHCRPAPAGSPDSYRVAFYQYLSAFPSTRLFSSMPRSETDPQYASGGSSPEHPGAAGGNGPAYYSDPKSSFASVNPPAYTGQALPPLSSDSCPYPYSPSSYSPDLGPVTSPSDQAFPPSYDPSYSQGQPHAYAPLQPPHNAYPPPKHDPSYSVYGGQNATGFGAPAYSPPAPCPSYGAQAGAPYPPPGGYAPNPGYPGSPAGPWASGPGAGPRRGHAPGYGDQRSRGTEAPWRHSQLSQDGSRRGRYDAGAMGSHLVEPKWSEEQLAPIEKDFYVEHPSVASRTDEEVAAFLEANAMRIDGQEPKPRPVFSFEETGFPTAIQNQLRKMNFAEPTAIQKIGWPTALSGRDMIGIAQTGSGKTLGFLLPGLVHAAAQPPLAQGQGPIVLVLAPTRELAMQIRHECMRFTEGLSLASSEDPHRADTKFRTACVYGGVPRQGQATELRNGAEILIATPGRLIDFLDLGVTNLKRVSYIVLDEADRMMDMGFEPQVRKIFSQVRPDRQTLLWSATWPKEVRGLASEFCRTRVVKLQVGKADLQANANVTQRIEVVSSNQLQHRLLSVLQEEVTGQKTLIFCETKRQCDQLCRELRYRQLRALAIHGDKEQRERDRILHDFRKGDCEILLATDVASRGLDIQDVKFVINYDVPKNIESYIHRIGRTGRAGNKGTAISFFQYDFYSPEKVTMARKICEVMRSVGQEPPADLEKIGAPRAPSKSRM</sequence>
<evidence type="ECO:0000259" key="9">
    <source>
        <dbReference type="PROSITE" id="PS51192"/>
    </source>
</evidence>
<dbReference type="PROSITE" id="PS51192">
    <property type="entry name" value="HELICASE_ATP_BIND_1"/>
    <property type="match status" value="1"/>
</dbReference>
<evidence type="ECO:0000256" key="8">
    <source>
        <dbReference type="SAM" id="MobiDB-lite"/>
    </source>
</evidence>
<dbReference type="FunFam" id="3.40.50.300:FF:000008">
    <property type="entry name" value="ATP-dependent RNA helicase RhlB"/>
    <property type="match status" value="1"/>
</dbReference>
<dbReference type="Pfam" id="PF00270">
    <property type="entry name" value="DEAD"/>
    <property type="match status" value="1"/>
</dbReference>
<dbReference type="SUPFAM" id="SSF52540">
    <property type="entry name" value="P-loop containing nucleoside triphosphate hydrolases"/>
    <property type="match status" value="1"/>
</dbReference>
<feature type="domain" description="Helicase C-terminal" evidence="10">
    <location>
        <begin position="620"/>
        <end position="774"/>
    </location>
</feature>
<dbReference type="EMBL" id="AHZU02001014">
    <property type="protein sequence ID" value="KFG37415.1"/>
    <property type="molecule type" value="Genomic_DNA"/>
</dbReference>
<dbReference type="Proteomes" id="UP000028837">
    <property type="component" value="Unassembled WGS sequence"/>
</dbReference>
<dbReference type="Gene3D" id="3.40.50.300">
    <property type="entry name" value="P-loop containing nucleotide triphosphate hydrolases"/>
    <property type="match status" value="2"/>
</dbReference>
<feature type="compositionally biased region" description="Pro residues" evidence="8">
    <location>
        <begin position="249"/>
        <end position="263"/>
    </location>
</feature>
<feature type="short sequence motif" description="Q motif" evidence="6">
    <location>
        <begin position="376"/>
        <end position="404"/>
    </location>
</feature>
<dbReference type="GO" id="GO:0003724">
    <property type="term" value="F:RNA helicase activity"/>
    <property type="evidence" value="ECO:0007669"/>
    <property type="project" value="UniProtKB-EC"/>
</dbReference>
<evidence type="ECO:0000256" key="1">
    <source>
        <dbReference type="ARBA" id="ARBA00012552"/>
    </source>
</evidence>
<evidence type="ECO:0000256" key="7">
    <source>
        <dbReference type="RuleBase" id="RU000492"/>
    </source>
</evidence>
<dbReference type="GO" id="GO:0003676">
    <property type="term" value="F:nucleic acid binding"/>
    <property type="evidence" value="ECO:0007669"/>
    <property type="project" value="InterPro"/>
</dbReference>
<dbReference type="SMART" id="SM00490">
    <property type="entry name" value="HELICc"/>
    <property type="match status" value="1"/>
</dbReference>
<name>A0A086JZ47_TOXGO</name>
<evidence type="ECO:0000256" key="3">
    <source>
        <dbReference type="ARBA" id="ARBA00022801"/>
    </source>
</evidence>
<reference evidence="12 13" key="1">
    <citation type="submission" date="2014-02" db="EMBL/GenBank/DDBJ databases">
        <authorList>
            <person name="Sibley D."/>
            <person name="Venepally P."/>
            <person name="Karamycheva S."/>
            <person name="Hadjithomas M."/>
            <person name="Khan A."/>
            <person name="Brunk B."/>
            <person name="Roos D."/>
            <person name="Caler E."/>
            <person name="Lorenzi H."/>
        </authorList>
    </citation>
    <scope>NUCLEOTIDE SEQUENCE [LARGE SCALE GENOMIC DNA]</scope>
    <source>
        <strain evidence="12 13">GAB2-2007-GAL-DOM2</strain>
    </source>
</reference>
<keyword evidence="4 7" id="KW-0347">Helicase</keyword>
<evidence type="ECO:0000313" key="12">
    <source>
        <dbReference type="EMBL" id="KFG37415.1"/>
    </source>
</evidence>
<dbReference type="PROSITE" id="PS00039">
    <property type="entry name" value="DEAD_ATP_HELICASE"/>
    <property type="match status" value="1"/>
</dbReference>
<dbReference type="Pfam" id="PF00271">
    <property type="entry name" value="Helicase_C"/>
    <property type="match status" value="1"/>
</dbReference>
<dbReference type="FunFam" id="3.40.50.300:FF:000079">
    <property type="entry name" value="probable ATP-dependent RNA helicase DDX17"/>
    <property type="match status" value="1"/>
</dbReference>
<dbReference type="SMART" id="SM00487">
    <property type="entry name" value="DEXDc"/>
    <property type="match status" value="1"/>
</dbReference>
<feature type="region of interest" description="Disordered" evidence="8">
    <location>
        <begin position="97"/>
        <end position="130"/>
    </location>
</feature>
<dbReference type="PROSITE" id="PS51195">
    <property type="entry name" value="Q_MOTIF"/>
    <property type="match status" value="1"/>
</dbReference>
<dbReference type="PROSITE" id="PS51194">
    <property type="entry name" value="HELICASE_CTER"/>
    <property type="match status" value="1"/>
</dbReference>